<reference evidence="1" key="2">
    <citation type="journal article" date="2015" name="PLoS ONE">
        <title>Skin Commensal Staphylococci May Act as Reservoir for Fusidic Acid Resistance Genes.</title>
        <authorList>
            <person name="Hung W.-C."/>
            <person name="Chen H.-J."/>
            <person name="Lin Y.-T."/>
            <person name="Tsai J.-C."/>
            <person name="Chen C.-W."/>
            <person name="Lu H.-H."/>
            <person name="Tseng S.-P."/>
            <person name="Jheng Y.-Y."/>
            <person name="Leong K.H."/>
            <person name="Teng L.-J."/>
        </authorList>
    </citation>
    <scope>NUCLEOTIDE SEQUENCE</scope>
    <source>
        <strain evidence="1">TFGsh5-1</strain>
    </source>
</reference>
<dbReference type="EMBL" id="AB930128">
    <property type="protein sequence ID" value="BAT22934.1"/>
    <property type="molecule type" value="Genomic_DNA"/>
</dbReference>
<proteinExistence type="predicted"/>
<evidence type="ECO:0000313" key="1">
    <source>
        <dbReference type="EMBL" id="BAT22934.1"/>
    </source>
</evidence>
<protein>
    <submittedName>
        <fullName evidence="1">Uncharacterized protein</fullName>
    </submittedName>
</protein>
<organism evidence="1">
    <name type="scientific">Staphylococcus hominis subsp. hominis</name>
    <dbReference type="NCBI Taxonomy" id="145391"/>
    <lineage>
        <taxon>Bacteria</taxon>
        <taxon>Bacillati</taxon>
        <taxon>Bacillota</taxon>
        <taxon>Bacilli</taxon>
        <taxon>Bacillales</taxon>
        <taxon>Staphylococcaceae</taxon>
        <taxon>Staphylococcus</taxon>
    </lineage>
</organism>
<sequence>MYLKGVEGDTPKYAVPILETDFSDLPSTHTTVGSLDRFRDKTMSINRSGSNC</sequence>
<name>A0A0P0YPN1_STAHO</name>
<dbReference type="AlphaFoldDB" id="A0A0P0YPN1"/>
<reference evidence="1" key="1">
    <citation type="submission" date="2014-04" db="EMBL/GenBank/DDBJ databases">
        <authorList>
            <person name="Xu Y.W."/>
            <person name="Yang Q."/>
        </authorList>
    </citation>
    <scope>NUCLEOTIDE SEQUENCE</scope>
    <source>
        <strain evidence="1">TFGsh5-1</strain>
    </source>
</reference>
<accession>A0A0P0YPN1</accession>